<dbReference type="EMBL" id="OBEL01000002">
    <property type="protein sequence ID" value="SNZ19351.1"/>
    <property type="molecule type" value="Genomic_DNA"/>
</dbReference>
<feature type="domain" description="Cytochrome b561 bacterial/Ni-hydrogenase" evidence="14">
    <location>
        <begin position="9"/>
        <end position="176"/>
    </location>
</feature>
<keyword evidence="16" id="KW-1185">Reference proteome</keyword>
<keyword evidence="11 13" id="KW-0472">Membrane</keyword>
<evidence type="ECO:0000313" key="15">
    <source>
        <dbReference type="EMBL" id="SNZ19351.1"/>
    </source>
</evidence>
<protein>
    <submittedName>
        <fullName evidence="15">Cytochrome b561</fullName>
    </submittedName>
</protein>
<dbReference type="Gene3D" id="1.20.950.20">
    <property type="entry name" value="Transmembrane di-heme cytochromes, Chain C"/>
    <property type="match status" value="1"/>
</dbReference>
<dbReference type="InterPro" id="IPR016174">
    <property type="entry name" value="Di-haem_cyt_TM"/>
</dbReference>
<keyword evidence="4" id="KW-1003">Cell membrane</keyword>
<dbReference type="PANTHER" id="PTHR30529">
    <property type="entry name" value="CYTOCHROME B561"/>
    <property type="match status" value="1"/>
</dbReference>
<dbReference type="Pfam" id="PF01292">
    <property type="entry name" value="Ni_hydr_CYTB"/>
    <property type="match status" value="1"/>
</dbReference>
<evidence type="ECO:0000256" key="3">
    <source>
        <dbReference type="ARBA" id="ARBA00022448"/>
    </source>
</evidence>
<evidence type="ECO:0000256" key="8">
    <source>
        <dbReference type="ARBA" id="ARBA00022982"/>
    </source>
</evidence>
<dbReference type="RefSeq" id="WP_210200852.1">
    <property type="nucleotide sequence ID" value="NZ_OBEL01000002.1"/>
</dbReference>
<evidence type="ECO:0000256" key="5">
    <source>
        <dbReference type="ARBA" id="ARBA00022617"/>
    </source>
</evidence>
<feature type="transmembrane region" description="Helical" evidence="13">
    <location>
        <begin position="142"/>
        <end position="163"/>
    </location>
</feature>
<dbReference type="GO" id="GO:0046872">
    <property type="term" value="F:metal ion binding"/>
    <property type="evidence" value="ECO:0007669"/>
    <property type="project" value="UniProtKB-KW"/>
</dbReference>
<feature type="transmembrane region" description="Helical" evidence="13">
    <location>
        <begin position="12"/>
        <end position="34"/>
    </location>
</feature>
<evidence type="ECO:0000256" key="9">
    <source>
        <dbReference type="ARBA" id="ARBA00022989"/>
    </source>
</evidence>
<evidence type="ECO:0000313" key="16">
    <source>
        <dbReference type="Proteomes" id="UP000219439"/>
    </source>
</evidence>
<comment type="similarity">
    <text evidence="12">Belongs to the cytochrome b561 family.</text>
</comment>
<organism evidence="15 16">
    <name type="scientific">Cohaesibacter gelatinilyticus</name>
    <dbReference type="NCBI Taxonomy" id="372072"/>
    <lineage>
        <taxon>Bacteria</taxon>
        <taxon>Pseudomonadati</taxon>
        <taxon>Pseudomonadota</taxon>
        <taxon>Alphaproteobacteria</taxon>
        <taxon>Hyphomicrobiales</taxon>
        <taxon>Cohaesibacteraceae</taxon>
    </lineage>
</organism>
<evidence type="ECO:0000259" key="14">
    <source>
        <dbReference type="Pfam" id="PF01292"/>
    </source>
</evidence>
<dbReference type="GO" id="GO:0020037">
    <property type="term" value="F:heme binding"/>
    <property type="evidence" value="ECO:0007669"/>
    <property type="project" value="TreeGrafter"/>
</dbReference>
<comment type="cofactor">
    <cofactor evidence="1">
        <name>heme b</name>
        <dbReference type="ChEBI" id="CHEBI:60344"/>
    </cofactor>
</comment>
<evidence type="ECO:0000256" key="10">
    <source>
        <dbReference type="ARBA" id="ARBA00023004"/>
    </source>
</evidence>
<evidence type="ECO:0000256" key="2">
    <source>
        <dbReference type="ARBA" id="ARBA00004651"/>
    </source>
</evidence>
<evidence type="ECO:0000256" key="1">
    <source>
        <dbReference type="ARBA" id="ARBA00001970"/>
    </source>
</evidence>
<dbReference type="GO" id="GO:0022904">
    <property type="term" value="P:respiratory electron transport chain"/>
    <property type="evidence" value="ECO:0007669"/>
    <property type="project" value="InterPro"/>
</dbReference>
<evidence type="ECO:0000256" key="13">
    <source>
        <dbReference type="SAM" id="Phobius"/>
    </source>
</evidence>
<dbReference type="InterPro" id="IPR011577">
    <property type="entry name" value="Cyt_b561_bac/Ni-Hgenase"/>
</dbReference>
<name>A0A285PHK0_9HYPH</name>
<dbReference type="AlphaFoldDB" id="A0A285PHK0"/>
<gene>
    <name evidence="15" type="ORF">SAMN06265368_2434</name>
</gene>
<accession>A0A285PHK0</accession>
<evidence type="ECO:0000256" key="12">
    <source>
        <dbReference type="ARBA" id="ARBA00037975"/>
    </source>
</evidence>
<dbReference type="GO" id="GO:0005886">
    <property type="term" value="C:plasma membrane"/>
    <property type="evidence" value="ECO:0007669"/>
    <property type="project" value="UniProtKB-SubCell"/>
</dbReference>
<keyword evidence="5" id="KW-0349">Heme</keyword>
<reference evidence="15 16" key="1">
    <citation type="submission" date="2017-09" db="EMBL/GenBank/DDBJ databases">
        <authorList>
            <person name="Ehlers B."/>
            <person name="Leendertz F.H."/>
        </authorList>
    </citation>
    <scope>NUCLEOTIDE SEQUENCE [LARGE SCALE GENOMIC DNA]</scope>
    <source>
        <strain evidence="15 16">DSM 18289</strain>
    </source>
</reference>
<dbReference type="InterPro" id="IPR052168">
    <property type="entry name" value="Cytochrome_b561_oxidase"/>
</dbReference>
<evidence type="ECO:0000256" key="7">
    <source>
        <dbReference type="ARBA" id="ARBA00022723"/>
    </source>
</evidence>
<keyword evidence="6 13" id="KW-0812">Transmembrane</keyword>
<keyword evidence="8" id="KW-0249">Electron transport</keyword>
<keyword evidence="7" id="KW-0479">Metal-binding</keyword>
<dbReference type="Proteomes" id="UP000219439">
    <property type="component" value="Unassembled WGS sequence"/>
</dbReference>
<dbReference type="GO" id="GO:0009055">
    <property type="term" value="F:electron transfer activity"/>
    <property type="evidence" value="ECO:0007669"/>
    <property type="project" value="InterPro"/>
</dbReference>
<comment type="subcellular location">
    <subcellularLocation>
        <location evidence="2">Cell membrane</location>
        <topology evidence="2">Multi-pass membrane protein</topology>
    </subcellularLocation>
</comment>
<keyword evidence="3" id="KW-0813">Transport</keyword>
<sequence length="179" mass="19166">MMKSTSTKYGTVAVTIHWISALVIFVLLVSGFRAGSLTNGADKADILSLHVPLGLTILLLTVLRVAWWVLADKKPISQSSDPAWQTFSAKAVHVIFYIVIFGMAASGIGLIALSGAGAVLFGGGDGTLPNFHDYLPRTPHGIGARLMVLLIVAHAGAALYHHFIKKDGLIWRMWFGSKG</sequence>
<dbReference type="PANTHER" id="PTHR30529:SF1">
    <property type="entry name" value="CYTOCHROME B561 HOMOLOG 2"/>
    <property type="match status" value="1"/>
</dbReference>
<keyword evidence="9 13" id="KW-1133">Transmembrane helix</keyword>
<proteinExistence type="inferred from homology"/>
<evidence type="ECO:0000256" key="4">
    <source>
        <dbReference type="ARBA" id="ARBA00022475"/>
    </source>
</evidence>
<evidence type="ECO:0000256" key="11">
    <source>
        <dbReference type="ARBA" id="ARBA00023136"/>
    </source>
</evidence>
<feature type="transmembrane region" description="Helical" evidence="13">
    <location>
        <begin position="46"/>
        <end position="70"/>
    </location>
</feature>
<keyword evidence="10" id="KW-0408">Iron</keyword>
<feature type="transmembrane region" description="Helical" evidence="13">
    <location>
        <begin position="91"/>
        <end position="122"/>
    </location>
</feature>
<evidence type="ECO:0000256" key="6">
    <source>
        <dbReference type="ARBA" id="ARBA00022692"/>
    </source>
</evidence>
<dbReference type="SUPFAM" id="SSF81342">
    <property type="entry name" value="Transmembrane di-heme cytochromes"/>
    <property type="match status" value="1"/>
</dbReference>